<evidence type="ECO:0000313" key="2">
    <source>
        <dbReference type="Proteomes" id="UP001610818"/>
    </source>
</evidence>
<dbReference type="EMBL" id="JBIRGQ010000012">
    <property type="protein sequence ID" value="MFH8551522.1"/>
    <property type="molecule type" value="Genomic_DNA"/>
</dbReference>
<accession>A0ABW7R3A7</accession>
<comment type="caution">
    <text evidence="1">The sequence shown here is derived from an EMBL/GenBank/DDBJ whole genome shotgun (WGS) entry which is preliminary data.</text>
</comment>
<dbReference type="Proteomes" id="UP001610818">
    <property type="component" value="Unassembled WGS sequence"/>
</dbReference>
<name>A0ABW7R3A7_9ACTN</name>
<dbReference type="RefSeq" id="WP_397718485.1">
    <property type="nucleotide sequence ID" value="NZ_JBIRGN010000012.1"/>
</dbReference>
<sequence>MSVSLYYGARRTAALTPLETAAVERIVAARVSSFPYEDEEGLCLYDGSGLEPGEIVDGSTKLPSDDARVLPVIAHMLEAVTELRRALPHAQWRVHLDDLDMPWDEEQGYILPGADDANLTAQPGDR</sequence>
<organism evidence="1 2">
    <name type="scientific">Streptomyces longisporoflavus</name>
    <dbReference type="NCBI Taxonomy" id="28044"/>
    <lineage>
        <taxon>Bacteria</taxon>
        <taxon>Bacillati</taxon>
        <taxon>Actinomycetota</taxon>
        <taxon>Actinomycetes</taxon>
        <taxon>Kitasatosporales</taxon>
        <taxon>Streptomycetaceae</taxon>
        <taxon>Streptomyces</taxon>
    </lineage>
</organism>
<gene>
    <name evidence="1" type="ORF">ACH4F9_41745</name>
</gene>
<proteinExistence type="predicted"/>
<evidence type="ECO:0000313" key="1">
    <source>
        <dbReference type="EMBL" id="MFH8551522.1"/>
    </source>
</evidence>
<protein>
    <submittedName>
        <fullName evidence="1">Uncharacterized protein</fullName>
    </submittedName>
</protein>
<reference evidence="1 2" key="1">
    <citation type="submission" date="2024-10" db="EMBL/GenBank/DDBJ databases">
        <title>The Natural Products Discovery Center: Release of the First 8490 Sequenced Strains for Exploring Actinobacteria Biosynthetic Diversity.</title>
        <authorList>
            <person name="Kalkreuter E."/>
            <person name="Kautsar S.A."/>
            <person name="Yang D."/>
            <person name="Bader C.D."/>
            <person name="Teijaro C.N."/>
            <person name="Fluegel L."/>
            <person name="Davis C.M."/>
            <person name="Simpson J.R."/>
            <person name="Lauterbach L."/>
            <person name="Steele A.D."/>
            <person name="Gui C."/>
            <person name="Meng S."/>
            <person name="Li G."/>
            <person name="Viehrig K."/>
            <person name="Ye F."/>
            <person name="Su P."/>
            <person name="Kiefer A.F."/>
            <person name="Nichols A."/>
            <person name="Cepeda A.J."/>
            <person name="Yan W."/>
            <person name="Fan B."/>
            <person name="Jiang Y."/>
            <person name="Adhikari A."/>
            <person name="Zheng C.-J."/>
            <person name="Schuster L."/>
            <person name="Cowan T.M."/>
            <person name="Smanski M.J."/>
            <person name="Chevrette M.G."/>
            <person name="De Carvalho L.P.S."/>
            <person name="Shen B."/>
        </authorList>
    </citation>
    <scope>NUCLEOTIDE SEQUENCE [LARGE SCALE GENOMIC DNA]</scope>
    <source>
        <strain evidence="1 2">NPDC017990</strain>
    </source>
</reference>
<keyword evidence="2" id="KW-1185">Reference proteome</keyword>